<evidence type="ECO:0008006" key="4">
    <source>
        <dbReference type="Google" id="ProtNLM"/>
    </source>
</evidence>
<feature type="transmembrane region" description="Helical" evidence="1">
    <location>
        <begin position="86"/>
        <end position="108"/>
    </location>
</feature>
<protein>
    <recommendedName>
        <fullName evidence="4">Integral membrane protein</fullName>
    </recommendedName>
</protein>
<sequence length="322" mass="33198">MRRVTRSDDAAWTAVWAALGAATAFEAQALLDTQSRTVRAASPWQDDPYHSVVFLAALAVPVLAAAVAARLLLWRAPGGPDRARQTARAAATAIVLVTLALGFEWAAFLGRRHHAVWSAWTWVLVAGAAAASVLTVPAGVLLARCRLPRADRGPWRHDWLDDAIALGGLVPGLRHRATPEAAAWVRRHATGLIVALSTLAAAAGVTAQAVGEDWTDPLLIGWALVALTASNVALCAVANAVAGFVARPPRSRNGRVAEVSLVAGCVAVPVAVAFHGALWSAVGHGALTSVPALAALTLGAGTATSALTAGVLLIGFRRTARG</sequence>
<gene>
    <name evidence="2" type="ORF">K7862_31555</name>
</gene>
<keyword evidence="1" id="KW-0472">Membrane</keyword>
<organism evidence="2 3">
    <name type="scientific">Actinacidiphila acidipaludis</name>
    <dbReference type="NCBI Taxonomy" id="2873382"/>
    <lineage>
        <taxon>Bacteria</taxon>
        <taxon>Bacillati</taxon>
        <taxon>Actinomycetota</taxon>
        <taxon>Actinomycetes</taxon>
        <taxon>Kitasatosporales</taxon>
        <taxon>Streptomycetaceae</taxon>
        <taxon>Actinacidiphila</taxon>
    </lineage>
</organism>
<name>A0ABS7QJN9_9ACTN</name>
<proteinExistence type="predicted"/>
<evidence type="ECO:0000313" key="2">
    <source>
        <dbReference type="EMBL" id="MBY8882137.1"/>
    </source>
</evidence>
<reference evidence="2 3" key="1">
    <citation type="submission" date="2021-08" db="EMBL/GenBank/DDBJ databases">
        <title>WGS of actinomycetes from Thailand.</title>
        <authorList>
            <person name="Thawai C."/>
        </authorList>
    </citation>
    <scope>NUCLEOTIDE SEQUENCE [LARGE SCALE GENOMIC DNA]</scope>
    <source>
        <strain evidence="2 3">PLK6-54</strain>
    </source>
</reference>
<feature type="transmembrane region" description="Helical" evidence="1">
    <location>
        <begin position="293"/>
        <end position="316"/>
    </location>
</feature>
<keyword evidence="1" id="KW-1133">Transmembrane helix</keyword>
<feature type="transmembrane region" description="Helical" evidence="1">
    <location>
        <begin position="258"/>
        <end position="281"/>
    </location>
</feature>
<evidence type="ECO:0000256" key="1">
    <source>
        <dbReference type="SAM" id="Phobius"/>
    </source>
</evidence>
<dbReference type="Proteomes" id="UP000778578">
    <property type="component" value="Unassembled WGS sequence"/>
</dbReference>
<accession>A0ABS7QJN9</accession>
<comment type="caution">
    <text evidence="2">The sequence shown here is derived from an EMBL/GenBank/DDBJ whole genome shotgun (WGS) entry which is preliminary data.</text>
</comment>
<dbReference type="EMBL" id="JAINZZ010000063">
    <property type="protein sequence ID" value="MBY8882137.1"/>
    <property type="molecule type" value="Genomic_DNA"/>
</dbReference>
<evidence type="ECO:0000313" key="3">
    <source>
        <dbReference type="Proteomes" id="UP000778578"/>
    </source>
</evidence>
<dbReference type="RefSeq" id="WP_222968307.1">
    <property type="nucleotide sequence ID" value="NZ_JAINZZ010000063.1"/>
</dbReference>
<feature type="transmembrane region" description="Helical" evidence="1">
    <location>
        <begin position="53"/>
        <end position="74"/>
    </location>
</feature>
<keyword evidence="3" id="KW-1185">Reference proteome</keyword>
<feature type="transmembrane region" description="Helical" evidence="1">
    <location>
        <begin position="189"/>
        <end position="207"/>
    </location>
</feature>
<feature type="transmembrane region" description="Helical" evidence="1">
    <location>
        <begin position="120"/>
        <end position="143"/>
    </location>
</feature>
<keyword evidence="1" id="KW-0812">Transmembrane</keyword>
<feature type="transmembrane region" description="Helical" evidence="1">
    <location>
        <begin position="219"/>
        <end position="246"/>
    </location>
</feature>